<feature type="region of interest" description="Disordered" evidence="1">
    <location>
        <begin position="632"/>
        <end position="652"/>
    </location>
</feature>
<name>A0A074WBI8_9PEZI</name>
<gene>
    <name evidence="2" type="ORF">M436DRAFT_53360</name>
</gene>
<accession>A0A074WBI8</accession>
<dbReference type="AlphaFoldDB" id="A0A074WBI8"/>
<evidence type="ECO:0008006" key="4">
    <source>
        <dbReference type="Google" id="ProtNLM"/>
    </source>
</evidence>
<proteinExistence type="predicted"/>
<dbReference type="STRING" id="1043004.A0A074WBI8"/>
<evidence type="ECO:0000256" key="1">
    <source>
        <dbReference type="SAM" id="MobiDB-lite"/>
    </source>
</evidence>
<dbReference type="HOGENOM" id="CLU_008019_1_0_1"/>
<dbReference type="OrthoDB" id="4194555at2759"/>
<evidence type="ECO:0000313" key="3">
    <source>
        <dbReference type="Proteomes" id="UP000027730"/>
    </source>
</evidence>
<sequence length="652" mass="73573">MIQPSHKQRIDDSRLTARRAQWVPGGFPVELFELVNQHLSRDDIKSMRLVSKEFERGVSGSLFDTVVVPFNAELYEMIDQKIYSGQGLKIFEGFGHHIRRFGMSFEIKEEALRSPPRKHKLDSHESYFGWYEWPSQEYTRYELLAGLERTADETSQMRLAFSHLPRVQQLALSMDSGLGWMSGPDKSLRSMILQQPSPVFGCSHGIVDTQQQERIRLWESIESAHARMGAMEELKEGSLVRANLDENFFDRYPFSTTSPANLGTHQKEWLLEAEWAQRAFLTTYMLGIVDNNAVFDKVTVLSFRMSSHLVPLLSRHDFWTALPKLQEVTLAVIPDWRTVERDEAGVVETKEIEPSIAVDKTHSLLQDFIGARSNITKLTFSWAAGGEHAEGIFARNHHILPAPITTIARSIAVVLKDEDLINLPHITDLTFSNCWFTPVSILAMIKKLRKRSLKKIKFDSVSLTAMPRANGVNQNNPGNLNQNALAPHQAPGHRVGSWARVVDQISPGPTLEMYKPRGEFDPAPKPRKNGLNSVEFKSCGYVQVRSPTFGDQNNVDAHGSYRMSRYFTRRQGLLSPAMLATPDKLVGTIVQYMSEHEMDALDHAWGMTMGWNDAKLAEEAEYDGYLAGGTGRFSGSVSKNSTVQEAYSAQQS</sequence>
<organism evidence="2 3">
    <name type="scientific">Aureobasidium namibiae CBS 147.97</name>
    <dbReference type="NCBI Taxonomy" id="1043004"/>
    <lineage>
        <taxon>Eukaryota</taxon>
        <taxon>Fungi</taxon>
        <taxon>Dikarya</taxon>
        <taxon>Ascomycota</taxon>
        <taxon>Pezizomycotina</taxon>
        <taxon>Dothideomycetes</taxon>
        <taxon>Dothideomycetidae</taxon>
        <taxon>Dothideales</taxon>
        <taxon>Saccotheciaceae</taxon>
        <taxon>Aureobasidium</taxon>
    </lineage>
</organism>
<evidence type="ECO:0000313" key="2">
    <source>
        <dbReference type="EMBL" id="KEQ70313.1"/>
    </source>
</evidence>
<dbReference type="Proteomes" id="UP000027730">
    <property type="component" value="Unassembled WGS sequence"/>
</dbReference>
<protein>
    <recommendedName>
        <fullName evidence="4">F-box domain-containing protein</fullName>
    </recommendedName>
</protein>
<dbReference type="EMBL" id="KL584717">
    <property type="protein sequence ID" value="KEQ70313.1"/>
    <property type="molecule type" value="Genomic_DNA"/>
</dbReference>
<feature type="compositionally biased region" description="Polar residues" evidence="1">
    <location>
        <begin position="633"/>
        <end position="652"/>
    </location>
</feature>
<dbReference type="RefSeq" id="XP_013424518.1">
    <property type="nucleotide sequence ID" value="XM_013569064.1"/>
</dbReference>
<reference evidence="2 3" key="1">
    <citation type="journal article" date="2014" name="BMC Genomics">
        <title>Genome sequencing of four Aureobasidium pullulans varieties: biotechnological potential, stress tolerance, and description of new species.</title>
        <authorList>
            <person name="Gostin Ar C."/>
            <person name="Ohm R.A."/>
            <person name="Kogej T."/>
            <person name="Sonjak S."/>
            <person name="Turk M."/>
            <person name="Zajc J."/>
            <person name="Zalar P."/>
            <person name="Grube M."/>
            <person name="Sun H."/>
            <person name="Han J."/>
            <person name="Sharma A."/>
            <person name="Chiniquy J."/>
            <person name="Ngan C.Y."/>
            <person name="Lipzen A."/>
            <person name="Barry K."/>
            <person name="Grigoriev I.V."/>
            <person name="Gunde-Cimerman N."/>
        </authorList>
    </citation>
    <scope>NUCLEOTIDE SEQUENCE [LARGE SCALE GENOMIC DNA]</scope>
    <source>
        <strain evidence="2 3">CBS 147.97</strain>
    </source>
</reference>
<keyword evidence="3" id="KW-1185">Reference proteome</keyword>
<dbReference type="GeneID" id="25411766"/>